<dbReference type="EMBL" id="CP124733">
    <property type="protein sequence ID" value="WHA42342.1"/>
    <property type="molecule type" value="Genomic_DNA"/>
</dbReference>
<keyword evidence="1" id="KW-1133">Transmembrane helix</keyword>
<dbReference type="AlphaFoldDB" id="A0AAF0KFM6"/>
<evidence type="ECO:0000256" key="1">
    <source>
        <dbReference type="SAM" id="Phobius"/>
    </source>
</evidence>
<evidence type="ECO:0000313" key="3">
    <source>
        <dbReference type="Proteomes" id="UP000298664"/>
    </source>
</evidence>
<name>A0AAF0KFM6_9HYPH</name>
<dbReference type="RefSeq" id="WP_137394189.1">
    <property type="nucleotide sequence ID" value="NZ_CP124733.1"/>
</dbReference>
<protein>
    <submittedName>
        <fullName evidence="2">Uncharacterized protein</fullName>
    </submittedName>
</protein>
<evidence type="ECO:0000313" key="2">
    <source>
        <dbReference type="EMBL" id="WHA42342.1"/>
    </source>
</evidence>
<keyword evidence="1" id="KW-0472">Membrane</keyword>
<sequence>MLDKFQKFSDIIFKGVISAAVAIITVYLTWQRDTGERIKQCDTFFTALIDTAVKQEATDAAKQSLLFRINSYGRMCGNLSDQQTQNIMNVMVPQKVISSTPSALSQGWVALSRLPAAAYADTNFDTTSSGKEFKTGDVIKARWSVNIREKNTPIIAGDNPVIGVVEAGTCVKISELQNGRLNAWARISPADCS</sequence>
<dbReference type="Proteomes" id="UP000298664">
    <property type="component" value="Chromosome Circular"/>
</dbReference>
<proteinExistence type="predicted"/>
<feature type="transmembrane region" description="Helical" evidence="1">
    <location>
        <begin position="12"/>
        <end position="30"/>
    </location>
</feature>
<accession>A0AAF0KFM6</accession>
<reference evidence="2" key="1">
    <citation type="submission" date="2023-05" db="EMBL/GenBank/DDBJ databases">
        <title>Complete genome sequence of Agrobacterium larrymoorei CFBP5477.</title>
        <authorList>
            <person name="Yen H.-C."/>
            <person name="Chou L."/>
            <person name="Lin Y.-C."/>
            <person name="Lai E.-M."/>
            <person name="Kuo C.-H."/>
        </authorList>
    </citation>
    <scope>NUCLEOTIDE SEQUENCE</scope>
    <source>
        <strain evidence="2">CFBP5477</strain>
    </source>
</reference>
<gene>
    <name evidence="2" type="ORF">CFBP5477_006895</name>
</gene>
<keyword evidence="1" id="KW-0812">Transmembrane</keyword>
<organism evidence="2 3">
    <name type="scientific">Agrobacterium larrymoorei</name>
    <dbReference type="NCBI Taxonomy" id="160699"/>
    <lineage>
        <taxon>Bacteria</taxon>
        <taxon>Pseudomonadati</taxon>
        <taxon>Pseudomonadota</taxon>
        <taxon>Alphaproteobacteria</taxon>
        <taxon>Hyphomicrobiales</taxon>
        <taxon>Rhizobiaceae</taxon>
        <taxon>Rhizobium/Agrobacterium group</taxon>
        <taxon>Agrobacterium</taxon>
    </lineage>
</organism>